<dbReference type="Gene3D" id="2.120.10.30">
    <property type="entry name" value="TolB, C-terminal domain"/>
    <property type="match status" value="2"/>
</dbReference>
<reference evidence="5" key="1">
    <citation type="submission" date="2018-09" db="EMBL/GenBank/DDBJ databases">
        <title>Chryseolinea sp. KIS68-18 isolated from soil.</title>
        <authorList>
            <person name="Weon H.-Y."/>
            <person name="Kwon S.-W."/>
            <person name="Lee S.A."/>
        </authorList>
    </citation>
    <scope>NUCLEOTIDE SEQUENCE [LARGE SCALE GENOMIC DNA]</scope>
    <source>
        <strain evidence="5">KIS68-18</strain>
    </source>
</reference>
<evidence type="ECO:0000256" key="1">
    <source>
        <dbReference type="ARBA" id="ARBA00009820"/>
    </source>
</evidence>
<dbReference type="PANTHER" id="PTHR36842">
    <property type="entry name" value="PROTEIN TOLB HOMOLOG"/>
    <property type="match status" value="1"/>
</dbReference>
<dbReference type="InterPro" id="IPR011659">
    <property type="entry name" value="WD40"/>
</dbReference>
<feature type="compositionally biased region" description="Polar residues" evidence="2">
    <location>
        <begin position="618"/>
        <end position="633"/>
    </location>
</feature>
<dbReference type="PANTHER" id="PTHR36842:SF1">
    <property type="entry name" value="PROTEIN TOLB"/>
    <property type="match status" value="1"/>
</dbReference>
<evidence type="ECO:0000256" key="2">
    <source>
        <dbReference type="SAM" id="MobiDB-lite"/>
    </source>
</evidence>
<feature type="chain" id="PRO_5017432235" description="Translocation protein TolB" evidence="3">
    <location>
        <begin position="24"/>
        <end position="1205"/>
    </location>
</feature>
<organism evidence="4 5">
    <name type="scientific">Chryseolinea soli</name>
    <dbReference type="NCBI Taxonomy" id="2321403"/>
    <lineage>
        <taxon>Bacteria</taxon>
        <taxon>Pseudomonadati</taxon>
        <taxon>Bacteroidota</taxon>
        <taxon>Cytophagia</taxon>
        <taxon>Cytophagales</taxon>
        <taxon>Fulvivirgaceae</taxon>
        <taxon>Chryseolinea</taxon>
    </lineage>
</organism>
<dbReference type="RefSeq" id="WP_119754569.1">
    <property type="nucleotide sequence ID" value="NZ_CP032382.1"/>
</dbReference>
<evidence type="ECO:0000313" key="5">
    <source>
        <dbReference type="Proteomes" id="UP000266183"/>
    </source>
</evidence>
<dbReference type="Gene3D" id="2.40.160.50">
    <property type="entry name" value="membrane protein fhac: a member of the omp85/tpsb transporter family"/>
    <property type="match status" value="1"/>
</dbReference>
<sequence length="1205" mass="136763">MNLRSGLLLTLTLIVLSSPQVKAQQSREVFGKNRIQYRQFDWVYLSGENFDVYYYDARKGVATEALEYLEGEFDRITDLIGYPPYFKTKVFLYNSLSDLRQSNVGLNHNVFNVGGETEFIKPYVEVAHMGTAQEFKDELLFQISDIMIHEMMFGGNLKDMFQSSILMNLPDWFVNGASLYVARGWSMDMDDYIRQLMKTRRAKRATKLSGNEAGLVGQSIWNFIAEKYGKSSVANILNYTRVTRNEEKSILITLGISFKQLLAEWQKFYSDMETTVSKSYIDPEASTSFTQQHNKTTEFTTVKISPDGRNIAYAENDRGRYIVKVRSLETGREKTIISGGSKVIKQRVDYSLPLIAWSDATTLGVIGVKSGQYVFWLYDFNTRTKLPRQLERFSNIRSFSFSGNGRLIILSADFEGKSDLFLLSSKRDRVRRLTNDLYDDLDPTFIPNTNRIVFSSNRTTDTLRANAKPQFEKLTNNYNLFVYDLDSTKFLLTRLTNTLSKDHSPQAMDENNFYYLSDQRGIINLFKYNRPTGIYSQITNFNASIKDIDLNFANQTMAMVMTEDNKENIYVDRSFNLNRQVFTPATRRKDLQQARVIRERRKQEENKNMSIKDLLNSRLRQAQPQKDTATNVQPPARRDSTIVQSGPPPAIDSTRLGKPVNRADAVNSDNYAFEDEVKKPAPAPVTTTPPAVRTETTTPARTETTPAERAENRQPPAQQPKPGEVNTDNYVFGDEEKKPAPAQSTPQVPATDTTKVARTQQTPKKPGEVNTDNYTFEDEAVKNQPSESFLTRYMKAREKSRITGPFPYESKFSSNSLVTSMLVDPMRGLGISIETQMNDMLENYRFFGGLMTSVDLKNGDFFAEFQYLKSLIDFGVRVDRKGIRWSAEPAEDGLQGELYHYSLNRIELSASLPISDRIRFTLKPFGALARSVDLGEADYPTAPPSVAPVNNYYAGLKAELVYDNSVSTGLNLIEGTRAKISFQNYQGLNNADLGFSQASIDVRHYQKIYKEIVFAVRGFAGTFFGNSPKKYLLGGMDNWLFNKTRKNGKTSDGQPNPLGFPGENQDILFVEYATSLRGFDYATLFGNSVMMANAEFRVPLVKALSNGPISSNLLRNLQFIAFYDIGTSWSGKPPFNSTNSVSYEEIADGPFKVQIKNYLNPWLYSYGLGVRTVLFGYYIKGDVAWPVENYQVSKPRVFVTLGFDF</sequence>
<evidence type="ECO:0000313" key="4">
    <source>
        <dbReference type="EMBL" id="AYB31298.1"/>
    </source>
</evidence>
<dbReference type="KEGG" id="chk:D4L85_12235"/>
<keyword evidence="5" id="KW-1185">Reference proteome</keyword>
<feature type="region of interest" description="Disordered" evidence="2">
    <location>
        <begin position="599"/>
        <end position="780"/>
    </location>
</feature>
<dbReference type="Proteomes" id="UP000266183">
    <property type="component" value="Chromosome"/>
</dbReference>
<name>A0A385SQU7_9BACT</name>
<dbReference type="AlphaFoldDB" id="A0A385SQU7"/>
<feature type="compositionally biased region" description="Low complexity" evidence="2">
    <location>
        <begin position="684"/>
        <end position="705"/>
    </location>
</feature>
<gene>
    <name evidence="4" type="ORF">D4L85_12235</name>
</gene>
<comment type="similarity">
    <text evidence="1">Belongs to the TolB family.</text>
</comment>
<dbReference type="Pfam" id="PF07676">
    <property type="entry name" value="PD40"/>
    <property type="match status" value="1"/>
</dbReference>
<dbReference type="EMBL" id="CP032382">
    <property type="protein sequence ID" value="AYB31298.1"/>
    <property type="molecule type" value="Genomic_DNA"/>
</dbReference>
<feature type="compositionally biased region" description="Polar residues" evidence="2">
    <location>
        <begin position="742"/>
        <end position="763"/>
    </location>
</feature>
<evidence type="ECO:0008006" key="6">
    <source>
        <dbReference type="Google" id="ProtNLM"/>
    </source>
</evidence>
<evidence type="ECO:0000256" key="3">
    <source>
        <dbReference type="SAM" id="SignalP"/>
    </source>
</evidence>
<dbReference type="InterPro" id="IPR011042">
    <property type="entry name" value="6-blade_b-propeller_TolB-like"/>
</dbReference>
<keyword evidence="3" id="KW-0732">Signal</keyword>
<dbReference type="SUPFAM" id="SSF82171">
    <property type="entry name" value="DPP6 N-terminal domain-like"/>
    <property type="match status" value="1"/>
</dbReference>
<dbReference type="OrthoDB" id="9760276at2"/>
<protein>
    <recommendedName>
        <fullName evidence="6">Translocation protein TolB</fullName>
    </recommendedName>
</protein>
<feature type="signal peptide" evidence="3">
    <location>
        <begin position="1"/>
        <end position="23"/>
    </location>
</feature>
<accession>A0A385SQU7</accession>
<proteinExistence type="inferred from homology"/>